<dbReference type="Pfam" id="PF14111">
    <property type="entry name" value="DUF4283"/>
    <property type="match status" value="1"/>
</dbReference>
<dbReference type="InterPro" id="IPR025836">
    <property type="entry name" value="Zn_knuckle_CX2CX4HX4C"/>
</dbReference>
<dbReference type="InterPro" id="IPR005135">
    <property type="entry name" value="Endo/exonuclease/phosphatase"/>
</dbReference>
<dbReference type="Pfam" id="PF13966">
    <property type="entry name" value="zf-RVT"/>
    <property type="match status" value="1"/>
</dbReference>
<name>A0A9D4AJW2_9ROSI</name>
<proteinExistence type="predicted"/>
<dbReference type="Gene3D" id="3.60.10.10">
    <property type="entry name" value="Endonuclease/exonuclease/phosphatase"/>
    <property type="match status" value="1"/>
</dbReference>
<keyword evidence="1" id="KW-0479">Metal-binding</keyword>
<dbReference type="Proteomes" id="UP000828251">
    <property type="component" value="Unassembled WGS sequence"/>
</dbReference>
<evidence type="ECO:0000313" key="4">
    <source>
        <dbReference type="Proteomes" id="UP000828251"/>
    </source>
</evidence>
<dbReference type="EMBL" id="JAIQCV010000002">
    <property type="protein sequence ID" value="KAH1122871.1"/>
    <property type="molecule type" value="Genomic_DNA"/>
</dbReference>
<protein>
    <recommendedName>
        <fullName evidence="2">CCHC-type domain-containing protein</fullName>
    </recommendedName>
</protein>
<keyword evidence="1" id="KW-0862">Zinc</keyword>
<dbReference type="Pfam" id="PF14392">
    <property type="entry name" value="zf-CCHC_4"/>
    <property type="match status" value="1"/>
</dbReference>
<organism evidence="3 4">
    <name type="scientific">Gossypium stocksii</name>
    <dbReference type="NCBI Taxonomy" id="47602"/>
    <lineage>
        <taxon>Eukaryota</taxon>
        <taxon>Viridiplantae</taxon>
        <taxon>Streptophyta</taxon>
        <taxon>Embryophyta</taxon>
        <taxon>Tracheophyta</taxon>
        <taxon>Spermatophyta</taxon>
        <taxon>Magnoliopsida</taxon>
        <taxon>eudicotyledons</taxon>
        <taxon>Gunneridae</taxon>
        <taxon>Pentapetalae</taxon>
        <taxon>rosids</taxon>
        <taxon>malvids</taxon>
        <taxon>Malvales</taxon>
        <taxon>Malvaceae</taxon>
        <taxon>Malvoideae</taxon>
        <taxon>Gossypium</taxon>
    </lineage>
</organism>
<reference evidence="3 4" key="1">
    <citation type="journal article" date="2021" name="Plant Biotechnol. J.">
        <title>Multi-omics assisted identification of the key and species-specific regulatory components of drought-tolerant mechanisms in Gossypium stocksii.</title>
        <authorList>
            <person name="Yu D."/>
            <person name="Ke L."/>
            <person name="Zhang D."/>
            <person name="Wu Y."/>
            <person name="Sun Y."/>
            <person name="Mei J."/>
            <person name="Sun J."/>
            <person name="Sun Y."/>
        </authorList>
    </citation>
    <scope>NUCLEOTIDE SEQUENCE [LARGE SCALE GENOMIC DNA]</scope>
    <source>
        <strain evidence="4">cv. E1</strain>
        <tissue evidence="3">Leaf</tissue>
    </source>
</reference>
<keyword evidence="4" id="KW-1185">Reference proteome</keyword>
<dbReference type="InterPro" id="IPR026960">
    <property type="entry name" value="RVT-Znf"/>
</dbReference>
<evidence type="ECO:0000256" key="1">
    <source>
        <dbReference type="PROSITE-ProRule" id="PRU00047"/>
    </source>
</evidence>
<dbReference type="PANTHER" id="PTHR33710">
    <property type="entry name" value="BNAC02G09200D PROTEIN"/>
    <property type="match status" value="1"/>
</dbReference>
<dbReference type="GO" id="GO:0003676">
    <property type="term" value="F:nucleic acid binding"/>
    <property type="evidence" value="ECO:0007669"/>
    <property type="project" value="InterPro"/>
</dbReference>
<dbReference type="Pfam" id="PF03372">
    <property type="entry name" value="Exo_endo_phos"/>
    <property type="match status" value="1"/>
</dbReference>
<keyword evidence="1" id="KW-0863">Zinc-finger</keyword>
<comment type="caution">
    <text evidence="3">The sequence shown here is derived from an EMBL/GenBank/DDBJ whole genome shotgun (WGS) entry which is preliminary data.</text>
</comment>
<evidence type="ECO:0000313" key="3">
    <source>
        <dbReference type="EMBL" id="KAH1122871.1"/>
    </source>
</evidence>
<dbReference type="PROSITE" id="PS50158">
    <property type="entry name" value="ZF_CCHC"/>
    <property type="match status" value="1"/>
</dbReference>
<dbReference type="InterPro" id="IPR036691">
    <property type="entry name" value="Endo/exonu/phosph_ase_sf"/>
</dbReference>
<sequence length="875" mass="101644">MEEGIAKLNLMDEEEKEFNEVNSMAEWNYQYCLVGRCLTDCVVHFPSLRNIMADLWHPIGGICISNLGEKRYLFQFFHEIDAQRVQIHDLPHGLMTERMAKQLGDFMGQFIEYDSADWTMGFRNFIRVHVRLDVTIPLKRKKKIRIGNVTTVYARFQYEKLGLFCFVCGKMGHGESFCPLRLRIEPSKITFGWDSSLRAVARRRNTTLPILGNDRWNNLGVGDLVEQAVDIGPMDLMLKEENRLLVVPDGKKRQRVVEDLDGSSVIVSASSDRFRLDSWELLRQLGQDQSMPWVVMGDFNEIMSSFEKKGGRLSTLEDCGLYDIGYSGRWFTWERGRFLSTNIRERLDRRVTSSEWLNLFTSYRLEHLNHSFSDHCPILLNTRGKHKNDLFVGDRRFWFEAKWCLEISFKDVVKNKWESLSGSVPSKLEILGQHICQWDRASKREKKRNRVQLEERLNELHIQDPTDEILAEILDVQVNLNLEADQEEVFWEQRARINWLRNGDKNTSFFHKVAAQRHSKARVKGLKGMMGDGSHRQKRCSKWLLTSDAGADDRVLRMVEKRISPDMNEVLLKEFSEEEIEVAVKEMAPLKMKKKGRKGHFALKLDMSKAYDRVEWDFLARMMIRLGFHIDWVVLIMRCICSNGLMTGAPIGRERLLINHLFFADDYILFRDGSIEGANVRSICGARDLIAEGLIWRIGNGSSVNIWNDPWIPGLGNNRLLVQKILPHLTTVNQLFKPETRTWNTKILRSFVEDDQFKSILAIPINNQGLEDMTVWKHDASGEFSVKSGYRVLITEFYHNTPHSHSINENYRDFYKGLWSLQIPSKVKIHVWRLIRNLIPHFVNLAKRKLGLNVVCPICKTGPEDDNHLMGACSM</sequence>
<dbReference type="InterPro" id="IPR001878">
    <property type="entry name" value="Znf_CCHC"/>
</dbReference>
<dbReference type="GO" id="GO:0008270">
    <property type="term" value="F:zinc ion binding"/>
    <property type="evidence" value="ECO:0007669"/>
    <property type="project" value="UniProtKB-KW"/>
</dbReference>
<dbReference type="OrthoDB" id="418748at2759"/>
<gene>
    <name evidence="3" type="ORF">J1N35_006031</name>
</gene>
<evidence type="ECO:0000259" key="2">
    <source>
        <dbReference type="PROSITE" id="PS50158"/>
    </source>
</evidence>
<accession>A0A9D4AJW2</accession>
<dbReference type="AlphaFoldDB" id="A0A9D4AJW2"/>
<dbReference type="SUPFAM" id="SSF56219">
    <property type="entry name" value="DNase I-like"/>
    <property type="match status" value="1"/>
</dbReference>
<feature type="domain" description="CCHC-type" evidence="2">
    <location>
        <begin position="165"/>
        <end position="179"/>
    </location>
</feature>
<dbReference type="GO" id="GO:0003824">
    <property type="term" value="F:catalytic activity"/>
    <property type="evidence" value="ECO:0007669"/>
    <property type="project" value="InterPro"/>
</dbReference>
<dbReference type="InterPro" id="IPR025558">
    <property type="entry name" value="DUF4283"/>
</dbReference>
<dbReference type="PANTHER" id="PTHR33710:SF73">
    <property type="entry name" value="ZINC KNUCKLE CX2CX4HX4C DOMAIN-CONTAINING PROTEIN"/>
    <property type="match status" value="1"/>
</dbReference>